<keyword evidence="1" id="KW-1133">Transmembrane helix</keyword>
<evidence type="ECO:0000256" key="1">
    <source>
        <dbReference type="SAM" id="Phobius"/>
    </source>
</evidence>
<keyword evidence="3" id="KW-1185">Reference proteome</keyword>
<keyword evidence="1" id="KW-0812">Transmembrane</keyword>
<evidence type="ECO:0000313" key="3">
    <source>
        <dbReference type="Proteomes" id="UP000183809"/>
    </source>
</evidence>
<evidence type="ECO:0000313" key="2">
    <source>
        <dbReference type="EMBL" id="OJD37911.1"/>
    </source>
</evidence>
<keyword evidence="1" id="KW-0472">Membrane</keyword>
<feature type="transmembrane region" description="Helical" evidence="1">
    <location>
        <begin position="274"/>
        <end position="292"/>
    </location>
</feature>
<dbReference type="Proteomes" id="UP000183809">
    <property type="component" value="Unassembled WGS sequence"/>
</dbReference>
<comment type="caution">
    <text evidence="2">The sequence shown here is derived from an EMBL/GenBank/DDBJ whole genome shotgun (WGS) entry which is preliminary data.</text>
</comment>
<dbReference type="RefSeq" id="XP_020133939.1">
    <property type="nucleotide sequence ID" value="XM_020276697.1"/>
</dbReference>
<accession>A0A1J9SBQ8</accession>
<protein>
    <submittedName>
        <fullName evidence="2">Uncharacterized protein</fullName>
    </submittedName>
</protein>
<name>A0A1J9SBQ8_9PEZI</name>
<sequence length="358" mass="38892">MALLHRLTMYIPSKMILGTRHLQLQAPSFSLDAAGLVALADLTTVQARTALTGTATLLDALVICPGIHLQQRATELNGGEYPACGAMTTGYVFRVENPATVYYLQNVGRTGQLTTLAVTRLPADGMRFRSWIAAHLFSHRNATAVSCAAYLAAVLWALAVVALLALMRDWWGLGVVGILVLSRACNVVVIRLRNNAAGSWTGAREPGAEGDLLILLSQDRWVRMRGYTDDLKAVTSGQWLRDENSVESWVTAFATLIVYLGAALAANVQQAGKVLLLALMIGSVGLLAVANVSTHDLQMRGCIVKVDGERKPYERRLHLVEELVNETGRDDWAVRMGMKLKSSGKADLQMDGHKVVEM</sequence>
<feature type="transmembrane region" description="Helical" evidence="1">
    <location>
        <begin position="170"/>
        <end position="190"/>
    </location>
</feature>
<gene>
    <name evidence="2" type="ORF">BKCO1_5000116</name>
</gene>
<dbReference type="GeneID" id="31016958"/>
<dbReference type="EMBL" id="MNUE01000005">
    <property type="protein sequence ID" value="OJD37911.1"/>
    <property type="molecule type" value="Genomic_DNA"/>
</dbReference>
<reference evidence="2 3" key="1">
    <citation type="submission" date="2016-10" db="EMBL/GenBank/DDBJ databases">
        <title>Proteomics and genomics reveal pathogen-plant mechanisms compatible with a hemibiotrophic lifestyle of Diplodia corticola.</title>
        <authorList>
            <person name="Fernandes I."/>
            <person name="De Jonge R."/>
            <person name="Van De Peer Y."/>
            <person name="Devreese B."/>
            <person name="Alves A."/>
            <person name="Esteves A.C."/>
        </authorList>
    </citation>
    <scope>NUCLEOTIDE SEQUENCE [LARGE SCALE GENOMIC DNA]</scope>
    <source>
        <strain evidence="2 3">CBS 112549</strain>
    </source>
</reference>
<feature type="transmembrane region" description="Helical" evidence="1">
    <location>
        <begin position="249"/>
        <end position="268"/>
    </location>
</feature>
<proteinExistence type="predicted"/>
<dbReference type="AlphaFoldDB" id="A0A1J9SBQ8"/>
<dbReference type="STRING" id="236234.A0A1J9SBQ8"/>
<feature type="transmembrane region" description="Helical" evidence="1">
    <location>
        <begin position="142"/>
        <end position="164"/>
    </location>
</feature>
<organism evidence="2 3">
    <name type="scientific">Diplodia corticola</name>
    <dbReference type="NCBI Taxonomy" id="236234"/>
    <lineage>
        <taxon>Eukaryota</taxon>
        <taxon>Fungi</taxon>
        <taxon>Dikarya</taxon>
        <taxon>Ascomycota</taxon>
        <taxon>Pezizomycotina</taxon>
        <taxon>Dothideomycetes</taxon>
        <taxon>Dothideomycetes incertae sedis</taxon>
        <taxon>Botryosphaeriales</taxon>
        <taxon>Botryosphaeriaceae</taxon>
        <taxon>Diplodia</taxon>
    </lineage>
</organism>
<dbReference type="OrthoDB" id="2956246at2759"/>